<dbReference type="SUPFAM" id="SSF56801">
    <property type="entry name" value="Acetyl-CoA synthetase-like"/>
    <property type="match status" value="1"/>
</dbReference>
<dbReference type="PROSITE" id="PS50075">
    <property type="entry name" value="CARRIER"/>
    <property type="match status" value="1"/>
</dbReference>
<dbReference type="Gene3D" id="3.40.50.300">
    <property type="entry name" value="P-loop containing nucleotide triphosphate hydrolases"/>
    <property type="match status" value="1"/>
</dbReference>
<sequence length="1235" mass="137332">MACTELLPALLTPTSSATTSPQLEASSPVTSHDELDEQEQVIYTIHDLLRARANGACADKPIVAYPAKGIKYEYYTPRQLYEYVEAASNHYAKAIPQRRSSEDPVQVVGLLGPSDFEYLITLMAISRLGHTVLLLSTRIAEDAYVSLVDVTKATLLISYPNFHSMAVNVSKRTGVAVQPVLARADYDKPASAPTRKSRLDGPTEAKNVCWIIHSSGSTGHPKPIYQTHAGAVKNYANNFGLKGFITLPLFHAHGISCLFRAMHSQKLIYMYNAELPLTASSLLSTLLEHPEIEILYAVPYALKLLSETEKGLESLARLELVMFGGSSCPKPIGDKLVQNGVRLVSHYGTTETGQLMTSFRDRSDLDWDYVRPGPSLLPFIRWEERFPGIYELSVLEGWPSKVASNRPDGSYATKDLFEKHPSTPNAWRYYARLDDTLVLENGEKANPLVIEGVARTHPDIGEAIAFGANKDRLGLFLVCAAGCTRSDEEIIDTVFPAIEACNAESPAYAHISRDMIRVLPADTVYRATDKGTVIRSAFYRDFQNKINQVYDQEDATGDRILEGEELRAFLRYGLLEVAPAIESATLKDTTDVFSLGVDSLQSIRLRKLIISTLDIGGQKLSQNFVFEHPSIQAMADELTRLRLGLGPERQIPVEEQMSKLIEKYSTDFKVHVPVSQANKGERIAVTGATGSLGAHLVAQLVQMEHVNTVYCLVRANSPRSALQRVRQSLFDRGLFYTLTPANERKIIALPADLSNPTRLGMDETTYTDLKQSLTAVIHCAWSVNFNWSLASFEDSCIAGTRHLLNLCLDAQGPSPARFSFCSSVSTVAWTPGHWVPEDLPESLSYAQNMGYAQSKLVTENIVNRAAKQTNIPARVLRVGQIVADTAHGIWNATEAIPMILQTAKTIKALPELDDVLSWTPVDVIAESVIDLTLGDNVADIVNLTNPTLNHWTRDLLPLLRSTGLDFEQLPKRDWLNRLRQSNPDPTVNPPIKLIEFFASKYDHDRPSRVLLYDTKKAQAGAPSLRQTGGLNLQFVSRFMKYFQTQCWTQTAPRTPHREILFLAGPCGSGKSTAAQSLAAKFSIDIIEGDDLHSPLARQRMADNIPLEDSDRWDWLAHIRGAVMDRLLHSTADVVVVTCSALRTVYRDELRRLSRLFEFPVNVSFVMLEVKSSAVLKDRLVAREGHYMRSDMVDSQLEILEDPVDAERDVVVVDSAQPIETMLGRVEEYVRRLVEV</sequence>
<evidence type="ECO:0000256" key="3">
    <source>
        <dbReference type="ARBA" id="ARBA00012054"/>
    </source>
</evidence>
<feature type="region of interest" description="Disordered" evidence="12">
    <location>
        <begin position="14"/>
        <end position="33"/>
    </location>
</feature>
<dbReference type="UniPathway" id="UPA00792"/>
<comment type="pathway">
    <text evidence="1">Carbohydrate acid metabolism; D-gluconate degradation.</text>
</comment>
<dbReference type="InterPro" id="IPR000873">
    <property type="entry name" value="AMP-dep_synth/lig_dom"/>
</dbReference>
<keyword evidence="4" id="KW-0596">Phosphopantetheine</keyword>
<dbReference type="Pfam" id="PF13671">
    <property type="entry name" value="AAA_33"/>
    <property type="match status" value="1"/>
</dbReference>
<dbReference type="Gene3D" id="3.40.50.720">
    <property type="entry name" value="NAD(P)-binding Rossmann-like Domain"/>
    <property type="match status" value="1"/>
</dbReference>
<evidence type="ECO:0000256" key="11">
    <source>
        <dbReference type="ARBA" id="ARBA00048090"/>
    </source>
</evidence>
<evidence type="ECO:0000256" key="1">
    <source>
        <dbReference type="ARBA" id="ARBA00004875"/>
    </source>
</evidence>
<protein>
    <recommendedName>
        <fullName evidence="3">gluconokinase</fullName>
        <ecNumber evidence="3">2.7.1.12</ecNumber>
    </recommendedName>
    <alternativeName>
        <fullName evidence="10">Gluconate kinase</fullName>
    </alternativeName>
</protein>
<evidence type="ECO:0000259" key="13">
    <source>
        <dbReference type="PROSITE" id="PS50075"/>
    </source>
</evidence>
<dbReference type="InterPro" id="IPR042099">
    <property type="entry name" value="ANL_N_sf"/>
</dbReference>
<reference evidence="14 15" key="1">
    <citation type="submission" date="2019-04" db="EMBL/GenBank/DDBJ databases">
        <title>Friends and foes A comparative genomics study of 23 Aspergillus species from section Flavi.</title>
        <authorList>
            <consortium name="DOE Joint Genome Institute"/>
            <person name="Kjaerbolling I."/>
            <person name="Vesth T."/>
            <person name="Frisvad J.C."/>
            <person name="Nybo J.L."/>
            <person name="Theobald S."/>
            <person name="Kildgaard S."/>
            <person name="Isbrandt T."/>
            <person name="Kuo A."/>
            <person name="Sato A."/>
            <person name="Lyhne E.K."/>
            <person name="Kogle M.E."/>
            <person name="Wiebenga A."/>
            <person name="Kun R.S."/>
            <person name="Lubbers R.J."/>
            <person name="Makela M.R."/>
            <person name="Barry K."/>
            <person name="Chovatia M."/>
            <person name="Clum A."/>
            <person name="Daum C."/>
            <person name="Haridas S."/>
            <person name="He G."/>
            <person name="LaButti K."/>
            <person name="Lipzen A."/>
            <person name="Mondo S."/>
            <person name="Riley R."/>
            <person name="Salamov A."/>
            <person name="Simmons B.A."/>
            <person name="Magnuson J.K."/>
            <person name="Henrissat B."/>
            <person name="Mortensen U.H."/>
            <person name="Larsen T.O."/>
            <person name="Devries R.P."/>
            <person name="Grigoriev I.V."/>
            <person name="Machida M."/>
            <person name="Baker S.E."/>
            <person name="Andersen M.R."/>
        </authorList>
    </citation>
    <scope>NUCLEOTIDE SEQUENCE [LARGE SCALE GENOMIC DNA]</scope>
    <source>
        <strain evidence="14 15">IBT 18842</strain>
    </source>
</reference>
<organism evidence="14 15">
    <name type="scientific">Aspergillus avenaceus</name>
    <dbReference type="NCBI Taxonomy" id="36643"/>
    <lineage>
        <taxon>Eukaryota</taxon>
        <taxon>Fungi</taxon>
        <taxon>Dikarya</taxon>
        <taxon>Ascomycota</taxon>
        <taxon>Pezizomycotina</taxon>
        <taxon>Eurotiomycetes</taxon>
        <taxon>Eurotiomycetidae</taxon>
        <taxon>Eurotiales</taxon>
        <taxon>Aspergillaceae</taxon>
        <taxon>Aspergillus</taxon>
        <taxon>Aspergillus subgen. Circumdati</taxon>
    </lineage>
</organism>
<evidence type="ECO:0000313" key="14">
    <source>
        <dbReference type="EMBL" id="KAE8148866.1"/>
    </source>
</evidence>
<dbReference type="SUPFAM" id="SSF52540">
    <property type="entry name" value="P-loop containing nucleoside triphosphate hydrolases"/>
    <property type="match status" value="1"/>
</dbReference>
<evidence type="ECO:0000256" key="9">
    <source>
        <dbReference type="ARBA" id="ARBA00022840"/>
    </source>
</evidence>
<evidence type="ECO:0000256" key="12">
    <source>
        <dbReference type="SAM" id="MobiDB-lite"/>
    </source>
</evidence>
<dbReference type="InterPro" id="IPR051414">
    <property type="entry name" value="Adenylate-forming_Reductase"/>
</dbReference>
<dbReference type="InterPro" id="IPR020845">
    <property type="entry name" value="AMP-binding_CS"/>
</dbReference>
<dbReference type="PANTHER" id="PTHR43439:SF2">
    <property type="entry name" value="ENZYME, PUTATIVE (JCVI)-RELATED"/>
    <property type="match status" value="1"/>
</dbReference>
<proteinExistence type="inferred from homology"/>
<evidence type="ECO:0000256" key="10">
    <source>
        <dbReference type="ARBA" id="ARBA00029835"/>
    </source>
</evidence>
<dbReference type="InterPro" id="IPR036291">
    <property type="entry name" value="NAD(P)-bd_dom_sf"/>
</dbReference>
<dbReference type="GO" id="GO:0005975">
    <property type="term" value="P:carbohydrate metabolic process"/>
    <property type="evidence" value="ECO:0007669"/>
    <property type="project" value="InterPro"/>
</dbReference>
<dbReference type="SUPFAM" id="SSF51735">
    <property type="entry name" value="NAD(P)-binding Rossmann-fold domains"/>
    <property type="match status" value="1"/>
</dbReference>
<dbReference type="Pfam" id="PF00501">
    <property type="entry name" value="AMP-binding"/>
    <property type="match status" value="1"/>
</dbReference>
<evidence type="ECO:0000256" key="7">
    <source>
        <dbReference type="ARBA" id="ARBA00022741"/>
    </source>
</evidence>
<dbReference type="GO" id="GO:0046316">
    <property type="term" value="F:gluconokinase activity"/>
    <property type="evidence" value="ECO:0007669"/>
    <property type="project" value="UniProtKB-EC"/>
</dbReference>
<dbReference type="Pfam" id="PF07993">
    <property type="entry name" value="NAD_binding_4"/>
    <property type="match status" value="1"/>
</dbReference>
<dbReference type="GO" id="GO:0005524">
    <property type="term" value="F:ATP binding"/>
    <property type="evidence" value="ECO:0007669"/>
    <property type="project" value="UniProtKB-KW"/>
</dbReference>
<dbReference type="EC" id="2.7.1.12" evidence="3"/>
<dbReference type="Pfam" id="PF23562">
    <property type="entry name" value="AMP-binding_C_3"/>
    <property type="match status" value="1"/>
</dbReference>
<feature type="domain" description="Carrier" evidence="13">
    <location>
        <begin position="564"/>
        <end position="642"/>
    </location>
</feature>
<dbReference type="CDD" id="cd02021">
    <property type="entry name" value="GntK"/>
    <property type="match status" value="1"/>
</dbReference>
<gene>
    <name evidence="14" type="ORF">BDV25DRAFT_141355</name>
</gene>
<dbReference type="PANTHER" id="PTHR43439">
    <property type="entry name" value="PHENYLACETATE-COENZYME A LIGASE"/>
    <property type="match status" value="1"/>
</dbReference>
<dbReference type="InterPro" id="IPR020806">
    <property type="entry name" value="PKS_PP-bd"/>
</dbReference>
<dbReference type="SMART" id="SM00823">
    <property type="entry name" value="PKS_PP"/>
    <property type="match status" value="1"/>
</dbReference>
<dbReference type="Gene3D" id="3.40.50.12780">
    <property type="entry name" value="N-terminal domain of ligase-like"/>
    <property type="match status" value="1"/>
</dbReference>
<keyword evidence="9" id="KW-0067">ATP-binding</keyword>
<dbReference type="NCBIfam" id="TIGR01313">
    <property type="entry name" value="therm_gnt_kin"/>
    <property type="match status" value="1"/>
</dbReference>
<dbReference type="GO" id="GO:0031177">
    <property type="term" value="F:phosphopantetheine binding"/>
    <property type="evidence" value="ECO:0007669"/>
    <property type="project" value="InterPro"/>
</dbReference>
<evidence type="ECO:0000256" key="2">
    <source>
        <dbReference type="ARBA" id="ARBA00008420"/>
    </source>
</evidence>
<evidence type="ECO:0000313" key="15">
    <source>
        <dbReference type="Proteomes" id="UP000325780"/>
    </source>
</evidence>
<keyword evidence="7" id="KW-0547">Nucleotide-binding</keyword>
<evidence type="ECO:0000256" key="6">
    <source>
        <dbReference type="ARBA" id="ARBA00022679"/>
    </source>
</evidence>
<dbReference type="InterPro" id="IPR013120">
    <property type="entry name" value="FAR_NAD-bd"/>
</dbReference>
<dbReference type="PROSITE" id="PS00012">
    <property type="entry name" value="PHOSPHOPANTETHEINE"/>
    <property type="match status" value="1"/>
</dbReference>
<dbReference type="InterPro" id="IPR027417">
    <property type="entry name" value="P-loop_NTPase"/>
</dbReference>
<comment type="similarity">
    <text evidence="2">Belongs to the gluconokinase GntK/GntV family.</text>
</comment>
<evidence type="ECO:0000256" key="4">
    <source>
        <dbReference type="ARBA" id="ARBA00022450"/>
    </source>
</evidence>
<dbReference type="InterPro" id="IPR006001">
    <property type="entry name" value="Therm_gnt_kin"/>
</dbReference>
<dbReference type="InterPro" id="IPR006162">
    <property type="entry name" value="Ppantetheine_attach_site"/>
</dbReference>
<evidence type="ECO:0000256" key="8">
    <source>
        <dbReference type="ARBA" id="ARBA00022777"/>
    </source>
</evidence>
<dbReference type="OrthoDB" id="429813at2759"/>
<dbReference type="Pfam" id="PF00550">
    <property type="entry name" value="PP-binding"/>
    <property type="match status" value="1"/>
</dbReference>
<evidence type="ECO:0000256" key="5">
    <source>
        <dbReference type="ARBA" id="ARBA00022553"/>
    </source>
</evidence>
<name>A0A5N6TR80_ASPAV</name>
<keyword evidence="15" id="KW-1185">Reference proteome</keyword>
<dbReference type="InterPro" id="IPR036736">
    <property type="entry name" value="ACP-like_sf"/>
</dbReference>
<dbReference type="SUPFAM" id="SSF47336">
    <property type="entry name" value="ACP-like"/>
    <property type="match status" value="1"/>
</dbReference>
<dbReference type="EMBL" id="ML742143">
    <property type="protein sequence ID" value="KAE8148866.1"/>
    <property type="molecule type" value="Genomic_DNA"/>
</dbReference>
<dbReference type="Gene3D" id="1.10.1200.10">
    <property type="entry name" value="ACP-like"/>
    <property type="match status" value="1"/>
</dbReference>
<accession>A0A5N6TR80</accession>
<keyword evidence="5" id="KW-0597">Phosphoprotein</keyword>
<dbReference type="AlphaFoldDB" id="A0A5N6TR80"/>
<keyword evidence="8" id="KW-0418">Kinase</keyword>
<dbReference type="PROSITE" id="PS00455">
    <property type="entry name" value="AMP_BINDING"/>
    <property type="match status" value="1"/>
</dbReference>
<dbReference type="InterPro" id="IPR009081">
    <property type="entry name" value="PP-bd_ACP"/>
</dbReference>
<dbReference type="Proteomes" id="UP000325780">
    <property type="component" value="Unassembled WGS sequence"/>
</dbReference>
<comment type="catalytic activity">
    <reaction evidence="11">
        <text>D-gluconate + ATP = 6-phospho-D-gluconate + ADP + H(+)</text>
        <dbReference type="Rhea" id="RHEA:19433"/>
        <dbReference type="ChEBI" id="CHEBI:15378"/>
        <dbReference type="ChEBI" id="CHEBI:18391"/>
        <dbReference type="ChEBI" id="CHEBI:30616"/>
        <dbReference type="ChEBI" id="CHEBI:58759"/>
        <dbReference type="ChEBI" id="CHEBI:456216"/>
        <dbReference type="EC" id="2.7.1.12"/>
    </reaction>
</comment>
<keyword evidence="6" id="KW-0808">Transferase</keyword>